<organism evidence="2 3">
    <name type="scientific">Dipteronia sinensis</name>
    <dbReference type="NCBI Taxonomy" id="43782"/>
    <lineage>
        <taxon>Eukaryota</taxon>
        <taxon>Viridiplantae</taxon>
        <taxon>Streptophyta</taxon>
        <taxon>Embryophyta</taxon>
        <taxon>Tracheophyta</taxon>
        <taxon>Spermatophyta</taxon>
        <taxon>Magnoliopsida</taxon>
        <taxon>eudicotyledons</taxon>
        <taxon>Gunneridae</taxon>
        <taxon>Pentapetalae</taxon>
        <taxon>rosids</taxon>
        <taxon>malvids</taxon>
        <taxon>Sapindales</taxon>
        <taxon>Sapindaceae</taxon>
        <taxon>Hippocastanoideae</taxon>
        <taxon>Acereae</taxon>
        <taxon>Dipteronia</taxon>
    </lineage>
</organism>
<name>A0AAE0E1Y7_9ROSI</name>
<dbReference type="SUPFAM" id="SSF48403">
    <property type="entry name" value="Ankyrin repeat"/>
    <property type="match status" value="1"/>
</dbReference>
<comment type="caution">
    <text evidence="2">The sequence shown here is derived from an EMBL/GenBank/DDBJ whole genome shotgun (WGS) entry which is preliminary data.</text>
</comment>
<proteinExistence type="predicted"/>
<feature type="compositionally biased region" description="Polar residues" evidence="1">
    <location>
        <begin position="72"/>
        <end position="84"/>
    </location>
</feature>
<dbReference type="Proteomes" id="UP001281410">
    <property type="component" value="Unassembled WGS sequence"/>
</dbReference>
<protein>
    <submittedName>
        <fullName evidence="2">Uncharacterized protein</fullName>
    </submittedName>
</protein>
<dbReference type="PANTHER" id="PTHR24177">
    <property type="entry name" value="CASKIN"/>
    <property type="match status" value="1"/>
</dbReference>
<dbReference type="EMBL" id="JANJYJ010000006">
    <property type="protein sequence ID" value="KAK3204281.1"/>
    <property type="molecule type" value="Genomic_DNA"/>
</dbReference>
<gene>
    <name evidence="2" type="ORF">Dsin_018327</name>
</gene>
<evidence type="ECO:0000313" key="2">
    <source>
        <dbReference type="EMBL" id="KAK3204281.1"/>
    </source>
</evidence>
<evidence type="ECO:0000313" key="3">
    <source>
        <dbReference type="Proteomes" id="UP001281410"/>
    </source>
</evidence>
<dbReference type="Gene3D" id="1.25.40.20">
    <property type="entry name" value="Ankyrin repeat-containing domain"/>
    <property type="match status" value="1"/>
</dbReference>
<reference evidence="2" key="1">
    <citation type="journal article" date="2023" name="Plant J.">
        <title>Genome sequences and population genomics provide insights into the demographic history, inbreeding, and mutation load of two 'living fossil' tree species of Dipteronia.</title>
        <authorList>
            <person name="Feng Y."/>
            <person name="Comes H.P."/>
            <person name="Chen J."/>
            <person name="Zhu S."/>
            <person name="Lu R."/>
            <person name="Zhang X."/>
            <person name="Li P."/>
            <person name="Qiu J."/>
            <person name="Olsen K.M."/>
            <person name="Qiu Y."/>
        </authorList>
    </citation>
    <scope>NUCLEOTIDE SEQUENCE</scope>
    <source>
        <strain evidence="2">NBL</strain>
    </source>
</reference>
<dbReference type="PANTHER" id="PTHR24177:SF215">
    <property type="entry name" value="PGG DOMAIN-CONTAINING PROTEIN"/>
    <property type="match status" value="1"/>
</dbReference>
<dbReference type="GO" id="GO:0016020">
    <property type="term" value="C:membrane"/>
    <property type="evidence" value="ECO:0007669"/>
    <property type="project" value="TreeGrafter"/>
</dbReference>
<feature type="region of interest" description="Disordered" evidence="1">
    <location>
        <begin position="62"/>
        <end position="84"/>
    </location>
</feature>
<dbReference type="AlphaFoldDB" id="A0AAE0E1Y7"/>
<sequence>MNKIINVFTGQLGKIRTEKRKHKLAFQLAKKLIKTDTTWLSEDQPCEVEGTKEQIMVEEHDTWEDHDHSGDVANNSSTRSSSFAMGTSTQVSSPLLLAAEAGIIEIVKEMFHYCPQAVALVNWKKQNILHVAAMYRQKEVFDVVDWKKVPMHSRLAQELDKDGYTILHHVADMEHYSGGTYPGPAYQLQEEIKWFKRVEEIMPSHYGLYKDFKNKKTPEELIKDTHEKQLGEARD</sequence>
<keyword evidence="3" id="KW-1185">Reference proteome</keyword>
<dbReference type="InterPro" id="IPR036770">
    <property type="entry name" value="Ankyrin_rpt-contain_sf"/>
</dbReference>
<evidence type="ECO:0000256" key="1">
    <source>
        <dbReference type="SAM" id="MobiDB-lite"/>
    </source>
</evidence>
<accession>A0AAE0E1Y7</accession>